<evidence type="ECO:0000313" key="1">
    <source>
        <dbReference type="EMBL" id="SDK42015.1"/>
    </source>
</evidence>
<sequence length="60" mass="6811">MNTELNLSLLVKKLTAYQISRAVGVDMELAQKIVDEEIKLEDLPEDTLGKLQELNHKLMS</sequence>
<gene>
    <name evidence="1" type="ORF">SAMN05216216_10377</name>
</gene>
<dbReference type="OrthoDB" id="2390378at2"/>
<organism evidence="1 2">
    <name type="scientific">Lacicoccus qingdaonensis</name>
    <dbReference type="NCBI Taxonomy" id="576118"/>
    <lineage>
        <taxon>Bacteria</taxon>
        <taxon>Bacillati</taxon>
        <taxon>Bacillota</taxon>
        <taxon>Bacilli</taxon>
        <taxon>Bacillales</taxon>
        <taxon>Salinicoccaceae</taxon>
        <taxon>Lacicoccus</taxon>
    </lineage>
</organism>
<name>A0A1G9BST3_9BACL</name>
<evidence type="ECO:0000313" key="2">
    <source>
        <dbReference type="Proteomes" id="UP000199008"/>
    </source>
</evidence>
<protein>
    <submittedName>
        <fullName evidence="1">Uncharacterized protein</fullName>
    </submittedName>
</protein>
<dbReference type="STRING" id="576118.SAMN05216216_10377"/>
<dbReference type="AlphaFoldDB" id="A0A1G9BST3"/>
<reference evidence="2" key="1">
    <citation type="submission" date="2016-10" db="EMBL/GenBank/DDBJ databases">
        <authorList>
            <person name="Varghese N."/>
            <person name="Submissions S."/>
        </authorList>
    </citation>
    <scope>NUCLEOTIDE SEQUENCE [LARGE SCALE GENOMIC DNA]</scope>
    <source>
        <strain evidence="2">CGMCC 1.8895</strain>
    </source>
</reference>
<dbReference type="RefSeq" id="WP_092984478.1">
    <property type="nucleotide sequence ID" value="NZ_FNFY01000003.1"/>
</dbReference>
<dbReference type="Proteomes" id="UP000199008">
    <property type="component" value="Unassembled WGS sequence"/>
</dbReference>
<dbReference type="EMBL" id="FNFY01000003">
    <property type="protein sequence ID" value="SDK42015.1"/>
    <property type="molecule type" value="Genomic_DNA"/>
</dbReference>
<proteinExistence type="predicted"/>
<accession>A0A1G9BST3</accession>
<keyword evidence="2" id="KW-1185">Reference proteome</keyword>